<keyword evidence="3" id="KW-0695">RNA-directed DNA polymerase</keyword>
<reference evidence="2" key="3">
    <citation type="submission" date="2020-06" db="EMBL/GenBank/DDBJ databases">
        <title>Helianthus annuus Genome sequencing and assembly Release 2.</title>
        <authorList>
            <person name="Gouzy J."/>
            <person name="Langlade N."/>
            <person name="Munos S."/>
        </authorList>
    </citation>
    <scope>NUCLEOTIDE SEQUENCE</scope>
    <source>
        <tissue evidence="2">Leaves</tissue>
    </source>
</reference>
<evidence type="ECO:0000259" key="1">
    <source>
        <dbReference type="Pfam" id="PF13966"/>
    </source>
</evidence>
<proteinExistence type="predicted"/>
<evidence type="ECO:0000313" key="3">
    <source>
        <dbReference type="EMBL" id="OTG23800.1"/>
    </source>
</evidence>
<sequence>MVERLPTKVALLSKGIHPESVTCIFCNEQPETSEHIFVDCQFAQTVWTAIAQWCKVSAFYAFSLKDVLQVGEYVDGSAKRKKAIHAISLVYLWSVWRMRNEVIFQNASVSVQKVVEEIKRMSFQWVKYRSKEACLNWESWRSILVDCKCGASPLLVW</sequence>
<accession>A0A251UKA1</accession>
<dbReference type="PANTHER" id="PTHR33116">
    <property type="entry name" value="REVERSE TRANSCRIPTASE ZINC-BINDING DOMAIN-CONTAINING PROTEIN-RELATED-RELATED"/>
    <property type="match status" value="1"/>
</dbReference>
<name>A0A251UKA1_HELAN</name>
<reference evidence="2 4" key="1">
    <citation type="journal article" date="2017" name="Nature">
        <title>The sunflower genome provides insights into oil metabolism, flowering and Asterid evolution.</title>
        <authorList>
            <person name="Badouin H."/>
            <person name="Gouzy J."/>
            <person name="Grassa C.J."/>
            <person name="Murat F."/>
            <person name="Staton S.E."/>
            <person name="Cottret L."/>
            <person name="Lelandais-Briere C."/>
            <person name="Owens G.L."/>
            <person name="Carrere S."/>
            <person name="Mayjonade B."/>
            <person name="Legrand L."/>
            <person name="Gill N."/>
            <person name="Kane N.C."/>
            <person name="Bowers J.E."/>
            <person name="Hubner S."/>
            <person name="Bellec A."/>
            <person name="Berard A."/>
            <person name="Berges H."/>
            <person name="Blanchet N."/>
            <person name="Boniface M.C."/>
            <person name="Brunel D."/>
            <person name="Catrice O."/>
            <person name="Chaidir N."/>
            <person name="Claudel C."/>
            <person name="Donnadieu C."/>
            <person name="Faraut T."/>
            <person name="Fievet G."/>
            <person name="Helmstetter N."/>
            <person name="King M."/>
            <person name="Knapp S.J."/>
            <person name="Lai Z."/>
            <person name="Le Paslier M.C."/>
            <person name="Lippi Y."/>
            <person name="Lorenzon L."/>
            <person name="Mandel J.R."/>
            <person name="Marage G."/>
            <person name="Marchand G."/>
            <person name="Marquand E."/>
            <person name="Bret-Mestries E."/>
            <person name="Morien E."/>
            <person name="Nambeesan S."/>
            <person name="Nguyen T."/>
            <person name="Pegot-Espagnet P."/>
            <person name="Pouilly N."/>
            <person name="Raftis F."/>
            <person name="Sallet E."/>
            <person name="Schiex T."/>
            <person name="Thomas J."/>
            <person name="Vandecasteele C."/>
            <person name="Vares D."/>
            <person name="Vear F."/>
            <person name="Vautrin S."/>
            <person name="Crespi M."/>
            <person name="Mangin B."/>
            <person name="Burke J.M."/>
            <person name="Salse J."/>
            <person name="Munos S."/>
            <person name="Vincourt P."/>
            <person name="Rieseberg L.H."/>
            <person name="Langlade N.B."/>
        </authorList>
    </citation>
    <scope>NUCLEOTIDE SEQUENCE [LARGE SCALE GENOMIC DNA]</scope>
    <source>
        <strain evidence="4">cv. SF193</strain>
        <tissue evidence="2">Leaves</tissue>
    </source>
</reference>
<dbReference type="OMA" id="FISHFEH"/>
<reference evidence="3" key="2">
    <citation type="submission" date="2017-02" db="EMBL/GenBank/DDBJ databases">
        <title>Sunflower complete genome.</title>
        <authorList>
            <person name="Langlade N."/>
            <person name="Munos S."/>
        </authorList>
    </citation>
    <scope>NUCLEOTIDE SEQUENCE [LARGE SCALE GENOMIC DNA]</scope>
    <source>
        <tissue evidence="3">Leaves</tissue>
    </source>
</reference>
<feature type="domain" description="Reverse transcriptase zinc-binding" evidence="1">
    <location>
        <begin position="3"/>
        <end position="47"/>
    </location>
</feature>
<dbReference type="Pfam" id="PF13966">
    <property type="entry name" value="zf-RVT"/>
    <property type="match status" value="1"/>
</dbReference>
<dbReference type="InterPro" id="IPR026960">
    <property type="entry name" value="RVT-Znf"/>
</dbReference>
<dbReference type="STRING" id="4232.A0A251UKA1"/>
<dbReference type="EMBL" id="CM007894">
    <property type="protein sequence ID" value="OTG23800.1"/>
    <property type="molecule type" value="Genomic_DNA"/>
</dbReference>
<dbReference type="Proteomes" id="UP000215914">
    <property type="component" value="Chromosome 5"/>
</dbReference>
<evidence type="ECO:0000313" key="2">
    <source>
        <dbReference type="EMBL" id="KAF5785880.1"/>
    </source>
</evidence>
<dbReference type="EMBL" id="MNCJ02000325">
    <property type="protein sequence ID" value="KAF5785880.1"/>
    <property type="molecule type" value="Genomic_DNA"/>
</dbReference>
<gene>
    <name evidence="3" type="ORF">HannXRQ_Chr05g0129651</name>
    <name evidence="2" type="ORF">HanXRQr2_Chr10g0434021</name>
</gene>
<organism evidence="3 4">
    <name type="scientific">Helianthus annuus</name>
    <name type="common">Common sunflower</name>
    <dbReference type="NCBI Taxonomy" id="4232"/>
    <lineage>
        <taxon>Eukaryota</taxon>
        <taxon>Viridiplantae</taxon>
        <taxon>Streptophyta</taxon>
        <taxon>Embryophyta</taxon>
        <taxon>Tracheophyta</taxon>
        <taxon>Spermatophyta</taxon>
        <taxon>Magnoliopsida</taxon>
        <taxon>eudicotyledons</taxon>
        <taxon>Gunneridae</taxon>
        <taxon>Pentapetalae</taxon>
        <taxon>asterids</taxon>
        <taxon>campanulids</taxon>
        <taxon>Asterales</taxon>
        <taxon>Asteraceae</taxon>
        <taxon>Asteroideae</taxon>
        <taxon>Heliantheae alliance</taxon>
        <taxon>Heliantheae</taxon>
        <taxon>Helianthus</taxon>
    </lineage>
</organism>
<dbReference type="AlphaFoldDB" id="A0A251UKA1"/>
<protein>
    <submittedName>
        <fullName evidence="2 3">Reverse transcriptase zinc-binding domain-containing protein</fullName>
    </submittedName>
</protein>
<evidence type="ECO:0000313" key="4">
    <source>
        <dbReference type="Proteomes" id="UP000215914"/>
    </source>
</evidence>
<keyword evidence="3" id="KW-0548">Nucleotidyltransferase</keyword>
<keyword evidence="3" id="KW-0808">Transferase</keyword>
<dbReference type="Gramene" id="mRNA:HanXRQr2_Chr10g0434021">
    <property type="protein sequence ID" value="mRNA:HanXRQr2_Chr10g0434021"/>
    <property type="gene ID" value="HanXRQr2_Chr10g0434021"/>
</dbReference>
<keyword evidence="4" id="KW-1185">Reference proteome</keyword>
<dbReference type="GO" id="GO:0003964">
    <property type="term" value="F:RNA-directed DNA polymerase activity"/>
    <property type="evidence" value="ECO:0007669"/>
    <property type="project" value="UniProtKB-KW"/>
</dbReference>
<dbReference type="PANTHER" id="PTHR33116:SF78">
    <property type="entry name" value="OS12G0587133 PROTEIN"/>
    <property type="match status" value="1"/>
</dbReference>
<dbReference type="InParanoid" id="A0A251UKA1"/>